<sequence length="101" mass="11922">MKNSCDKCYWKFELDKDHCAKRVKEPAEKMCESYLGPCSECNGKSEYKYKGKYYCPKCIIENFGVEEYTTTYYYLDGEELGTDDDINEVIRNLCDDIEEIE</sequence>
<reference evidence="2 3" key="3">
    <citation type="submission" date="2020-12" db="EMBL/GenBank/DDBJ databases">
        <title>Comparative genomics of Clostridium perfringens reveals patterns of host-associated phylogenetic clades and virulence factors.</title>
        <authorList>
            <person name="Smith A.H."/>
            <person name="Geier R."/>
        </authorList>
    </citation>
    <scope>NUCLEOTIDE SEQUENCE [LARGE SCALE GENOMIC DNA]</scope>
    <source>
        <strain evidence="2 3">CHD15829P</strain>
    </source>
</reference>
<evidence type="ECO:0000313" key="1">
    <source>
        <dbReference type="EMBL" id="HAT4296737.1"/>
    </source>
</evidence>
<dbReference type="EMBL" id="JAENRE010000001">
    <property type="protein sequence ID" value="MBO3415248.1"/>
    <property type="molecule type" value="Genomic_DNA"/>
</dbReference>
<protein>
    <submittedName>
        <fullName evidence="1">Uncharacterized protein</fullName>
    </submittedName>
</protein>
<gene>
    <name evidence="1" type="ORF">I9063_000026</name>
    <name evidence="2" type="ORF">JJB78_01745</name>
</gene>
<dbReference type="EMBL" id="DACTBT010000001">
    <property type="protein sequence ID" value="HAT4296737.1"/>
    <property type="molecule type" value="Genomic_DNA"/>
</dbReference>
<dbReference type="RefSeq" id="WP_057231042.1">
    <property type="nucleotide sequence ID" value="NZ_CATNXT010000001.1"/>
</dbReference>
<reference evidence="1" key="1">
    <citation type="journal article" date="2018" name="Genome Biol.">
        <title>SKESA: strategic k-mer extension for scrupulous assemblies.</title>
        <authorList>
            <person name="Souvorov A."/>
            <person name="Agarwala R."/>
            <person name="Lipman D.J."/>
        </authorList>
    </citation>
    <scope>NUCLEOTIDE SEQUENCE</scope>
    <source>
        <strain evidence="1">C25</strain>
    </source>
</reference>
<dbReference type="AlphaFoldDB" id="A0AAN5N6R0"/>
<comment type="caution">
    <text evidence="1">The sequence shown here is derived from an EMBL/GenBank/DDBJ whole genome shotgun (WGS) entry which is preliminary data.</text>
</comment>
<evidence type="ECO:0000313" key="2">
    <source>
        <dbReference type="EMBL" id="MBO3415248.1"/>
    </source>
</evidence>
<evidence type="ECO:0000313" key="4">
    <source>
        <dbReference type="Proteomes" id="UP000855421"/>
    </source>
</evidence>
<dbReference type="Proteomes" id="UP000855421">
    <property type="component" value="Unassembled WGS sequence"/>
</dbReference>
<reference evidence="1" key="2">
    <citation type="submission" date="2020-07" db="EMBL/GenBank/DDBJ databases">
        <authorList>
            <consortium name="NCBI Pathogen Detection Project"/>
        </authorList>
    </citation>
    <scope>NUCLEOTIDE SEQUENCE</scope>
    <source>
        <strain evidence="1">C25</strain>
    </source>
</reference>
<organism evidence="1 4">
    <name type="scientific">Clostridium perfringens</name>
    <dbReference type="NCBI Taxonomy" id="1502"/>
    <lineage>
        <taxon>Bacteria</taxon>
        <taxon>Bacillati</taxon>
        <taxon>Bacillota</taxon>
        <taxon>Clostridia</taxon>
        <taxon>Eubacteriales</taxon>
        <taxon>Clostridiaceae</taxon>
        <taxon>Clostridium</taxon>
    </lineage>
</organism>
<dbReference type="Proteomes" id="UP000668358">
    <property type="component" value="Unassembled WGS sequence"/>
</dbReference>
<evidence type="ECO:0000313" key="3">
    <source>
        <dbReference type="Proteomes" id="UP000668358"/>
    </source>
</evidence>
<name>A0AAN5N6R0_CLOPF</name>
<proteinExistence type="predicted"/>
<accession>A0AAN5N6R0</accession>